<keyword evidence="11" id="KW-1185">Reference proteome</keyword>
<dbReference type="PANTHER" id="PTHR45688">
    <property type="match status" value="1"/>
</dbReference>
<name>A0AAQ3QRC9_9LILI</name>
<dbReference type="InterPro" id="IPR015421">
    <property type="entry name" value="PyrdxlP-dep_Trfase_major"/>
</dbReference>
<evidence type="ECO:0000313" key="11">
    <source>
        <dbReference type="Proteomes" id="UP001327560"/>
    </source>
</evidence>
<dbReference type="PANTHER" id="PTHR45688:SF3">
    <property type="entry name" value="ALANINE--GLYOXYLATE AMINOTRANSFERASE 2, MITOCHONDRIAL"/>
    <property type="match status" value="1"/>
</dbReference>
<keyword evidence="6 10" id="KW-0032">Aminotransferase</keyword>
<dbReference type="Pfam" id="PF00202">
    <property type="entry name" value="Aminotran_3"/>
    <property type="match status" value="2"/>
</dbReference>
<gene>
    <name evidence="10" type="ORF">Cni_G29520</name>
</gene>
<dbReference type="Gene3D" id="3.90.1150.10">
    <property type="entry name" value="Aspartate Aminotransferase, domain 1"/>
    <property type="match status" value="2"/>
</dbReference>
<evidence type="ECO:0000256" key="5">
    <source>
        <dbReference type="ARBA" id="ARBA00013049"/>
    </source>
</evidence>
<protein>
    <recommendedName>
        <fullName evidence="5">alanine--glyoxylate transaminase</fullName>
        <ecNumber evidence="5">2.6.1.44</ecNumber>
    </recommendedName>
</protein>
<proteinExistence type="inferred from homology"/>
<reference evidence="10 11" key="1">
    <citation type="submission" date="2023-10" db="EMBL/GenBank/DDBJ databases">
        <title>Chromosome-scale genome assembly provides insights into flower coloration mechanisms of Canna indica.</title>
        <authorList>
            <person name="Li C."/>
        </authorList>
    </citation>
    <scope>NUCLEOTIDE SEQUENCE [LARGE SCALE GENOMIC DNA]</scope>
    <source>
        <tissue evidence="10">Flower</tissue>
    </source>
</reference>
<dbReference type="Proteomes" id="UP001327560">
    <property type="component" value="Chromosome 9"/>
</dbReference>
<evidence type="ECO:0000256" key="6">
    <source>
        <dbReference type="ARBA" id="ARBA00022576"/>
    </source>
</evidence>
<dbReference type="GO" id="GO:0008453">
    <property type="term" value="F:alanine-glyoxylate transaminase activity"/>
    <property type="evidence" value="ECO:0007669"/>
    <property type="project" value="UniProtKB-EC"/>
</dbReference>
<keyword evidence="7" id="KW-0808">Transferase</keyword>
<evidence type="ECO:0000256" key="4">
    <source>
        <dbReference type="ARBA" id="ARBA00011881"/>
    </source>
</evidence>
<dbReference type="EC" id="2.6.1.44" evidence="5"/>
<accession>A0AAQ3QRC9</accession>
<dbReference type="GO" id="GO:0009436">
    <property type="term" value="P:glyoxylate catabolic process"/>
    <property type="evidence" value="ECO:0007669"/>
    <property type="project" value="TreeGrafter"/>
</dbReference>
<dbReference type="GO" id="GO:0005739">
    <property type="term" value="C:mitochondrion"/>
    <property type="evidence" value="ECO:0007669"/>
    <property type="project" value="UniProtKB-SubCell"/>
</dbReference>
<evidence type="ECO:0000256" key="7">
    <source>
        <dbReference type="ARBA" id="ARBA00022679"/>
    </source>
</evidence>
<dbReference type="Gene3D" id="3.40.640.10">
    <property type="entry name" value="Type I PLP-dependent aspartate aminotransferase-like (Major domain)"/>
    <property type="match status" value="1"/>
</dbReference>
<dbReference type="GO" id="GO:0019481">
    <property type="term" value="P:L-alanine catabolic process, by transamination"/>
    <property type="evidence" value="ECO:0007669"/>
    <property type="project" value="TreeGrafter"/>
</dbReference>
<evidence type="ECO:0000256" key="3">
    <source>
        <dbReference type="ARBA" id="ARBA00008954"/>
    </source>
</evidence>
<evidence type="ECO:0000256" key="9">
    <source>
        <dbReference type="SAM" id="MobiDB-lite"/>
    </source>
</evidence>
<comment type="cofactor">
    <cofactor evidence="1">
        <name>pyridoxal 5'-phosphate</name>
        <dbReference type="ChEBI" id="CHEBI:597326"/>
    </cofactor>
</comment>
<dbReference type="GO" id="GO:0030170">
    <property type="term" value="F:pyridoxal phosphate binding"/>
    <property type="evidence" value="ECO:0007669"/>
    <property type="project" value="InterPro"/>
</dbReference>
<evidence type="ECO:0000256" key="2">
    <source>
        <dbReference type="ARBA" id="ARBA00004173"/>
    </source>
</evidence>
<evidence type="ECO:0000256" key="1">
    <source>
        <dbReference type="ARBA" id="ARBA00001933"/>
    </source>
</evidence>
<evidence type="ECO:0000313" key="10">
    <source>
        <dbReference type="EMBL" id="WOL20714.1"/>
    </source>
</evidence>
<feature type="region of interest" description="Disordered" evidence="9">
    <location>
        <begin position="1"/>
        <end position="28"/>
    </location>
</feature>
<comment type="subunit">
    <text evidence="4">Homotetramer.</text>
</comment>
<dbReference type="SUPFAM" id="SSF53383">
    <property type="entry name" value="PLP-dependent transferases"/>
    <property type="match status" value="1"/>
</dbReference>
<comment type="similarity">
    <text evidence="3">Belongs to the class-III pyridoxal-phosphate-dependent aminotransferase family.</text>
</comment>
<comment type="subcellular location">
    <subcellularLocation>
        <location evidence="2">Mitochondrion</location>
    </subcellularLocation>
</comment>
<dbReference type="AlphaFoldDB" id="A0AAQ3QRC9"/>
<dbReference type="EMBL" id="CP136898">
    <property type="protein sequence ID" value="WOL20714.1"/>
    <property type="molecule type" value="Genomic_DNA"/>
</dbReference>
<dbReference type="InterPro" id="IPR005814">
    <property type="entry name" value="Aminotrans_3"/>
</dbReference>
<dbReference type="InterPro" id="IPR015424">
    <property type="entry name" value="PyrdxlP-dep_Trfase"/>
</dbReference>
<organism evidence="10 11">
    <name type="scientific">Canna indica</name>
    <name type="common">Indian-shot</name>
    <dbReference type="NCBI Taxonomy" id="4628"/>
    <lineage>
        <taxon>Eukaryota</taxon>
        <taxon>Viridiplantae</taxon>
        <taxon>Streptophyta</taxon>
        <taxon>Embryophyta</taxon>
        <taxon>Tracheophyta</taxon>
        <taxon>Spermatophyta</taxon>
        <taxon>Magnoliopsida</taxon>
        <taxon>Liliopsida</taxon>
        <taxon>Zingiberales</taxon>
        <taxon>Cannaceae</taxon>
        <taxon>Canna</taxon>
    </lineage>
</organism>
<evidence type="ECO:0000256" key="8">
    <source>
        <dbReference type="ARBA" id="ARBA00022898"/>
    </source>
</evidence>
<keyword evidence="8" id="KW-0663">Pyridoxal phosphate</keyword>
<dbReference type="InterPro" id="IPR015422">
    <property type="entry name" value="PyrdxlP-dep_Trfase_small"/>
</dbReference>
<sequence>MPPHSARPLPATPHRSPKTNGYQRRGTREAVRTEEGWCPLLLSSETLVHFVFSFSGNVPPAKFVAEGCPIGGTAWAAARPWPRLRASVLAVVRPSVAAVQGNAGRRGLLEAEEVSRAIAVLLLPEACKLLSLALLNIVEGKMQYLYDEAGKCYLDAFAGIVTIYCGHCHLDVVNAVVEQTNLLQHTTTIYLHHAIVEFAEALASKMPGNLKGVRGAVELAPGYLKLVYDIVRKAGGVCIADEVQSGFGRTVSHYWGFETQGVIPDIVTMAKGIGNGLPLGAIVTTPEITSVMSQKIQFNTFGGNPVCSAGGLVVLNVLDMEKRQSHCADVAVFFSVIGDVRGKGLVLGVELVTDRKEKTPAKVETIVLFEKLKDLGVLVGKGGLHGNVFRIKPPMCFTKDDAVTFAIAAEETTGVNVSECPCFMISGGSDAFTARDMWCAIKENESFDHLNSSEMLFHSEPGSSIGAAVAASVAIASQTTRTVTFSLAWASPEVKFPSGKIYHRYPVTLFNELYYLNAGGTIWVDGSLPIQSLASIEERKFSLDMSHVDFNHLNEAITRKNTAVDILDRMAIVLEKLHAPSASNSAIGTPLLQ</sequence>